<dbReference type="AlphaFoldDB" id="A0A151J209"/>
<dbReference type="Proteomes" id="UP000078492">
    <property type="component" value="Unassembled WGS sequence"/>
</dbReference>
<sequence>MENLKRRKEANRITHSFVQLLTETGLPKSSVHEMIKQNRYHPYKMTKIQFLIFTNPEILQNLLWTNECKFSNNDIINRCNHHFWLEDNSHWFQEHNFQQKITMNVWCDLVYDYLIGPYFYEQNLTAQAYLNFLRSQLPTNLFPTRWLSIS</sequence>
<dbReference type="PANTHER" id="PTHR47326:SF1">
    <property type="entry name" value="HTH PSQ-TYPE DOMAIN-CONTAINING PROTEIN"/>
    <property type="match status" value="1"/>
</dbReference>
<proteinExistence type="predicted"/>
<keyword evidence="2" id="KW-1185">Reference proteome</keyword>
<protein>
    <submittedName>
        <fullName evidence="1">Uncharacterized protein</fullName>
    </submittedName>
</protein>
<accession>A0A151J209</accession>
<dbReference type="STRING" id="471704.A0A151J209"/>
<gene>
    <name evidence="1" type="ORF">ALC57_11774</name>
</gene>
<reference evidence="1 2" key="1">
    <citation type="submission" date="2015-09" db="EMBL/GenBank/DDBJ databases">
        <title>Trachymyrmex cornetzi WGS genome.</title>
        <authorList>
            <person name="Nygaard S."/>
            <person name="Hu H."/>
            <person name="Boomsma J."/>
            <person name="Zhang G."/>
        </authorList>
    </citation>
    <scope>NUCLEOTIDE SEQUENCE [LARGE SCALE GENOMIC DNA]</scope>
    <source>
        <strain evidence="1">Tcor2-1</strain>
        <tissue evidence="1">Whole body</tissue>
    </source>
</reference>
<dbReference type="PANTHER" id="PTHR47326">
    <property type="entry name" value="TRANSPOSABLE ELEMENT TC3 TRANSPOSASE-LIKE PROTEIN"/>
    <property type="match status" value="1"/>
</dbReference>
<name>A0A151J209_9HYME</name>
<organism evidence="1 2">
    <name type="scientific">Trachymyrmex cornetzi</name>
    <dbReference type="NCBI Taxonomy" id="471704"/>
    <lineage>
        <taxon>Eukaryota</taxon>
        <taxon>Metazoa</taxon>
        <taxon>Ecdysozoa</taxon>
        <taxon>Arthropoda</taxon>
        <taxon>Hexapoda</taxon>
        <taxon>Insecta</taxon>
        <taxon>Pterygota</taxon>
        <taxon>Neoptera</taxon>
        <taxon>Endopterygota</taxon>
        <taxon>Hymenoptera</taxon>
        <taxon>Apocrita</taxon>
        <taxon>Aculeata</taxon>
        <taxon>Formicoidea</taxon>
        <taxon>Formicidae</taxon>
        <taxon>Myrmicinae</taxon>
        <taxon>Trachymyrmex</taxon>
    </lineage>
</organism>
<dbReference type="Gene3D" id="3.30.420.10">
    <property type="entry name" value="Ribonuclease H-like superfamily/Ribonuclease H"/>
    <property type="match status" value="1"/>
</dbReference>
<dbReference type="InterPro" id="IPR036397">
    <property type="entry name" value="RNaseH_sf"/>
</dbReference>
<dbReference type="EMBL" id="KQ980461">
    <property type="protein sequence ID" value="KYN15977.1"/>
    <property type="molecule type" value="Genomic_DNA"/>
</dbReference>
<evidence type="ECO:0000313" key="1">
    <source>
        <dbReference type="EMBL" id="KYN15977.1"/>
    </source>
</evidence>
<dbReference type="GO" id="GO:0003676">
    <property type="term" value="F:nucleic acid binding"/>
    <property type="evidence" value="ECO:0007669"/>
    <property type="project" value="InterPro"/>
</dbReference>
<evidence type="ECO:0000313" key="2">
    <source>
        <dbReference type="Proteomes" id="UP000078492"/>
    </source>
</evidence>